<keyword evidence="1" id="KW-0863">Zinc-finger</keyword>
<feature type="region of interest" description="Disordered" evidence="2">
    <location>
        <begin position="148"/>
        <end position="220"/>
    </location>
</feature>
<evidence type="ECO:0000313" key="5">
    <source>
        <dbReference type="Proteomes" id="UP000325315"/>
    </source>
</evidence>
<keyword evidence="1" id="KW-0479">Metal-binding</keyword>
<dbReference type="PROSITE" id="PS50158">
    <property type="entry name" value="ZF_CCHC"/>
    <property type="match status" value="1"/>
</dbReference>
<dbReference type="PANTHER" id="PTHR34482">
    <property type="entry name" value="DNA DAMAGE-INDUCIBLE PROTEIN 1-LIKE"/>
    <property type="match status" value="1"/>
</dbReference>
<feature type="domain" description="CCHC-type" evidence="3">
    <location>
        <begin position="241"/>
        <end position="256"/>
    </location>
</feature>
<dbReference type="GO" id="GO:0008270">
    <property type="term" value="F:zinc ion binding"/>
    <property type="evidence" value="ECO:0007669"/>
    <property type="project" value="UniProtKB-KW"/>
</dbReference>
<feature type="compositionally biased region" description="Polar residues" evidence="2">
    <location>
        <begin position="263"/>
        <end position="273"/>
    </location>
</feature>
<keyword evidence="5" id="KW-1185">Reference proteome</keyword>
<dbReference type="Gene3D" id="4.10.60.10">
    <property type="entry name" value="Zinc finger, CCHC-type"/>
    <property type="match status" value="1"/>
</dbReference>
<evidence type="ECO:0000256" key="1">
    <source>
        <dbReference type="PROSITE-ProRule" id="PRU00047"/>
    </source>
</evidence>
<dbReference type="GO" id="GO:0003676">
    <property type="term" value="F:nucleic acid binding"/>
    <property type="evidence" value="ECO:0007669"/>
    <property type="project" value="InterPro"/>
</dbReference>
<evidence type="ECO:0000259" key="3">
    <source>
        <dbReference type="PROSITE" id="PS50158"/>
    </source>
</evidence>
<name>A0A5B6VC03_9ROSI</name>
<evidence type="ECO:0000256" key="2">
    <source>
        <dbReference type="SAM" id="MobiDB-lite"/>
    </source>
</evidence>
<dbReference type="PANTHER" id="PTHR34482:SF36">
    <property type="entry name" value="RETROTRANSPOSON GAG DOMAIN-CONTAINING PROTEIN"/>
    <property type="match status" value="1"/>
</dbReference>
<dbReference type="Pfam" id="PF00098">
    <property type="entry name" value="zf-CCHC"/>
    <property type="match status" value="1"/>
</dbReference>
<proteinExistence type="predicted"/>
<sequence length="331" mass="37696">MMSEWFSEFVRTNPAAQQPPPPQVLVVPQVADPIRLNKPIYVAEEFRATADDDAERAEFWLENNIRVFDEMSLTPDEYQKRKEFLELKQGRMSVTNQYARECVSTKATRCKHFIEGLNEDIKLLVGILDINEFVVLVERACKAEELSKEKKKADSEARDERKRSMSKSYQSPSKRFGDAANRSNASFGHSGRDRVKQSVGPRTQILTESSVGSVKSNKPECRQCGRQHVGECWGKYNNRNCYKCGSRDHFIPDCPELAEKDSVQNARPSNTTARGRPPRNTGNMGGSQRGTTDTAMRPEARAPARAYAICAREEASSQDIIRHHYWYFYSI</sequence>
<dbReference type="EMBL" id="SMMG02000007">
    <property type="protein sequence ID" value="KAA3466687.1"/>
    <property type="molecule type" value="Genomic_DNA"/>
</dbReference>
<comment type="caution">
    <text evidence="4">The sequence shown here is derived from an EMBL/GenBank/DDBJ whole genome shotgun (WGS) entry which is preliminary data.</text>
</comment>
<gene>
    <name evidence="4" type="ORF">EPI10_001759</name>
</gene>
<evidence type="ECO:0000313" key="4">
    <source>
        <dbReference type="EMBL" id="KAA3466687.1"/>
    </source>
</evidence>
<dbReference type="Proteomes" id="UP000325315">
    <property type="component" value="Unassembled WGS sequence"/>
</dbReference>
<accession>A0A5B6VC03</accession>
<feature type="region of interest" description="Disordered" evidence="2">
    <location>
        <begin position="261"/>
        <end position="299"/>
    </location>
</feature>
<dbReference type="InterPro" id="IPR001878">
    <property type="entry name" value="Znf_CCHC"/>
</dbReference>
<dbReference type="AlphaFoldDB" id="A0A5B6VC03"/>
<protein>
    <submittedName>
        <fullName evidence="4">Gag-Pol polyprotein</fullName>
    </submittedName>
</protein>
<organism evidence="4 5">
    <name type="scientific">Gossypium australe</name>
    <dbReference type="NCBI Taxonomy" id="47621"/>
    <lineage>
        <taxon>Eukaryota</taxon>
        <taxon>Viridiplantae</taxon>
        <taxon>Streptophyta</taxon>
        <taxon>Embryophyta</taxon>
        <taxon>Tracheophyta</taxon>
        <taxon>Spermatophyta</taxon>
        <taxon>Magnoliopsida</taxon>
        <taxon>eudicotyledons</taxon>
        <taxon>Gunneridae</taxon>
        <taxon>Pentapetalae</taxon>
        <taxon>rosids</taxon>
        <taxon>malvids</taxon>
        <taxon>Malvales</taxon>
        <taxon>Malvaceae</taxon>
        <taxon>Malvoideae</taxon>
        <taxon>Gossypium</taxon>
    </lineage>
</organism>
<reference evidence="5" key="1">
    <citation type="journal article" date="2019" name="Plant Biotechnol. J.">
        <title>Genome sequencing of the Australian wild diploid species Gossypium australe highlights disease resistance and delayed gland morphogenesis.</title>
        <authorList>
            <person name="Cai Y."/>
            <person name="Cai X."/>
            <person name="Wang Q."/>
            <person name="Wang P."/>
            <person name="Zhang Y."/>
            <person name="Cai C."/>
            <person name="Xu Y."/>
            <person name="Wang K."/>
            <person name="Zhou Z."/>
            <person name="Wang C."/>
            <person name="Geng S."/>
            <person name="Li B."/>
            <person name="Dong Q."/>
            <person name="Hou Y."/>
            <person name="Wang H."/>
            <person name="Ai P."/>
            <person name="Liu Z."/>
            <person name="Yi F."/>
            <person name="Sun M."/>
            <person name="An G."/>
            <person name="Cheng J."/>
            <person name="Zhang Y."/>
            <person name="Shi Q."/>
            <person name="Xie Y."/>
            <person name="Shi X."/>
            <person name="Chang Y."/>
            <person name="Huang F."/>
            <person name="Chen Y."/>
            <person name="Hong S."/>
            <person name="Mi L."/>
            <person name="Sun Q."/>
            <person name="Zhang L."/>
            <person name="Zhou B."/>
            <person name="Peng R."/>
            <person name="Zhang X."/>
            <person name="Liu F."/>
        </authorList>
    </citation>
    <scope>NUCLEOTIDE SEQUENCE [LARGE SCALE GENOMIC DNA]</scope>
    <source>
        <strain evidence="5">cv. PA1801</strain>
    </source>
</reference>
<dbReference type="SMART" id="SM00343">
    <property type="entry name" value="ZnF_C2HC"/>
    <property type="match status" value="1"/>
</dbReference>
<dbReference type="OrthoDB" id="2272416at2759"/>
<feature type="compositionally biased region" description="Polar residues" evidence="2">
    <location>
        <begin position="200"/>
        <end position="216"/>
    </location>
</feature>
<feature type="compositionally biased region" description="Basic and acidic residues" evidence="2">
    <location>
        <begin position="148"/>
        <end position="163"/>
    </location>
</feature>
<keyword evidence="1" id="KW-0862">Zinc</keyword>